<name>A0ABV8JI01_9BACL</name>
<dbReference type="PANTHER" id="PTHR21666:SF274">
    <property type="entry name" value="STAGE IV SPORULATION PROTEIN FA"/>
    <property type="match status" value="1"/>
</dbReference>
<dbReference type="InterPro" id="IPR011055">
    <property type="entry name" value="Dup_hybrid_motif"/>
</dbReference>
<accession>A0ABV8JI01</accession>
<evidence type="ECO:0000313" key="4">
    <source>
        <dbReference type="Proteomes" id="UP001595843"/>
    </source>
</evidence>
<keyword evidence="1" id="KW-0472">Membrane</keyword>
<proteinExistence type="predicted"/>
<dbReference type="PANTHER" id="PTHR21666">
    <property type="entry name" value="PEPTIDASE-RELATED"/>
    <property type="match status" value="1"/>
</dbReference>
<feature type="domain" description="M23ase beta-sheet core" evidence="2">
    <location>
        <begin position="155"/>
        <end position="245"/>
    </location>
</feature>
<gene>
    <name evidence="3" type="ORF">ACFOUO_16380</name>
</gene>
<dbReference type="SUPFAM" id="SSF51261">
    <property type="entry name" value="Duplicated hybrid motif"/>
    <property type="match status" value="1"/>
</dbReference>
<dbReference type="InterPro" id="IPR050570">
    <property type="entry name" value="Cell_wall_metabolism_enzyme"/>
</dbReference>
<dbReference type="CDD" id="cd12797">
    <property type="entry name" value="M23_peptidase"/>
    <property type="match status" value="1"/>
</dbReference>
<dbReference type="Proteomes" id="UP001595843">
    <property type="component" value="Unassembled WGS sequence"/>
</dbReference>
<keyword evidence="1" id="KW-0812">Transmembrane</keyword>
<reference evidence="4" key="1">
    <citation type="journal article" date="2019" name="Int. J. Syst. Evol. Microbiol.">
        <title>The Global Catalogue of Microorganisms (GCM) 10K type strain sequencing project: providing services to taxonomists for standard genome sequencing and annotation.</title>
        <authorList>
            <consortium name="The Broad Institute Genomics Platform"/>
            <consortium name="The Broad Institute Genome Sequencing Center for Infectious Disease"/>
            <person name="Wu L."/>
            <person name="Ma J."/>
        </authorList>
    </citation>
    <scope>NUCLEOTIDE SEQUENCE [LARGE SCALE GENOMIC DNA]</scope>
    <source>
        <strain evidence="4">IBRC-M 10813</strain>
    </source>
</reference>
<evidence type="ECO:0000313" key="3">
    <source>
        <dbReference type="EMBL" id="MFC4078376.1"/>
    </source>
</evidence>
<dbReference type="InterPro" id="IPR016047">
    <property type="entry name" value="M23ase_b-sheet_dom"/>
</dbReference>
<protein>
    <submittedName>
        <fullName evidence="3">Peptidoglycan DD-metalloendopeptidase family protein</fullName>
    </submittedName>
</protein>
<dbReference type="Pfam" id="PF01551">
    <property type="entry name" value="Peptidase_M23"/>
    <property type="match status" value="1"/>
</dbReference>
<organism evidence="3 4">
    <name type="scientific">Salinithrix halophila</name>
    <dbReference type="NCBI Taxonomy" id="1485204"/>
    <lineage>
        <taxon>Bacteria</taxon>
        <taxon>Bacillati</taxon>
        <taxon>Bacillota</taxon>
        <taxon>Bacilli</taxon>
        <taxon>Bacillales</taxon>
        <taxon>Thermoactinomycetaceae</taxon>
        <taxon>Salinithrix</taxon>
    </lineage>
</organism>
<keyword evidence="4" id="KW-1185">Reference proteome</keyword>
<evidence type="ECO:0000259" key="2">
    <source>
        <dbReference type="Pfam" id="PF01551"/>
    </source>
</evidence>
<feature type="transmembrane region" description="Helical" evidence="1">
    <location>
        <begin position="61"/>
        <end position="79"/>
    </location>
</feature>
<keyword evidence="1" id="KW-1133">Transmembrane helix</keyword>
<dbReference type="Gene3D" id="2.70.70.10">
    <property type="entry name" value="Glucose Permease (Domain IIA)"/>
    <property type="match status" value="1"/>
</dbReference>
<sequence>MQKRRVERMRKIREGKPFPDYRQQWGTPVWKKETLEDRDELPWNRPQWMERERKKKREGRFLLQTFAAFLLLTGTYLVFQSQVPAGREVQTFISQVMERDYNFAGVAKWYKQNIDGSPTILPAFQGNKIKEEEKQATWVAPVKGKVMAGFSKEGRGIVLRTAKGAPVVASSEGWVVKAGTEEGLGQTVVIRHANGLETWYGWMGKVQIKEKEWVKPRQLLGEAGDREGDPLFFFAVKQKGAFVDPAGVVPFD</sequence>
<dbReference type="EMBL" id="JBHSAP010000018">
    <property type="protein sequence ID" value="MFC4078376.1"/>
    <property type="molecule type" value="Genomic_DNA"/>
</dbReference>
<comment type="caution">
    <text evidence="3">The sequence shown here is derived from an EMBL/GenBank/DDBJ whole genome shotgun (WGS) entry which is preliminary data.</text>
</comment>
<dbReference type="RefSeq" id="WP_380706184.1">
    <property type="nucleotide sequence ID" value="NZ_JBHSAP010000018.1"/>
</dbReference>
<evidence type="ECO:0000256" key="1">
    <source>
        <dbReference type="SAM" id="Phobius"/>
    </source>
</evidence>